<dbReference type="PANTHER" id="PTHR28271:SF1">
    <property type="entry name" value="LARGE RIBOSOMAL SUBUNIT PROTEIN ML60"/>
    <property type="match status" value="1"/>
</dbReference>
<proteinExistence type="predicted"/>
<organism evidence="1 2">
    <name type="scientific">Papiliotrema laurentii</name>
    <name type="common">Cryptococcus laurentii</name>
    <dbReference type="NCBI Taxonomy" id="5418"/>
    <lineage>
        <taxon>Eukaryota</taxon>
        <taxon>Fungi</taxon>
        <taxon>Dikarya</taxon>
        <taxon>Basidiomycota</taxon>
        <taxon>Agaricomycotina</taxon>
        <taxon>Tremellomycetes</taxon>
        <taxon>Tremellales</taxon>
        <taxon>Rhynchogastremaceae</taxon>
        <taxon>Papiliotrema</taxon>
    </lineage>
</organism>
<reference evidence="1" key="1">
    <citation type="submission" date="2023-02" db="EMBL/GenBank/DDBJ databases">
        <title>Identification and recombinant expression of a fungal hydrolase from Papiliotrema laurentii that hydrolyzes apple cutin and clears colloidal polyester polyurethane.</title>
        <authorList>
            <consortium name="DOE Joint Genome Institute"/>
            <person name="Roman V.A."/>
            <person name="Bojanowski C."/>
            <person name="Crable B.R."/>
            <person name="Wagner D.N."/>
            <person name="Hung C.S."/>
            <person name="Nadeau L.J."/>
            <person name="Schratz L."/>
            <person name="Haridas S."/>
            <person name="Pangilinan J."/>
            <person name="Lipzen A."/>
            <person name="Na H."/>
            <person name="Yan M."/>
            <person name="Ng V."/>
            <person name="Grigoriev I.V."/>
            <person name="Spatafora J.W."/>
            <person name="Barlow D."/>
            <person name="Biffinger J."/>
            <person name="Kelley-Loughnane N."/>
            <person name="Varaljay V.A."/>
            <person name="Crookes-Goodson W.J."/>
        </authorList>
    </citation>
    <scope>NUCLEOTIDE SEQUENCE</scope>
    <source>
        <strain evidence="1">5307AH</strain>
    </source>
</reference>
<dbReference type="GO" id="GO:0003735">
    <property type="term" value="F:structural constituent of ribosome"/>
    <property type="evidence" value="ECO:0007669"/>
    <property type="project" value="TreeGrafter"/>
</dbReference>
<keyword evidence="1" id="KW-0689">Ribosomal protein</keyword>
<evidence type="ECO:0000313" key="2">
    <source>
        <dbReference type="Proteomes" id="UP001182556"/>
    </source>
</evidence>
<keyword evidence="1" id="KW-0687">Ribonucleoprotein</keyword>
<accession>A0AAD9CUD2</accession>
<dbReference type="GO" id="GO:0005762">
    <property type="term" value="C:mitochondrial large ribosomal subunit"/>
    <property type="evidence" value="ECO:0007669"/>
    <property type="project" value="TreeGrafter"/>
</dbReference>
<comment type="caution">
    <text evidence="1">The sequence shown here is derived from an EMBL/GenBank/DDBJ whole genome shotgun (WGS) entry which is preliminary data.</text>
</comment>
<dbReference type="Proteomes" id="UP001182556">
    <property type="component" value="Unassembled WGS sequence"/>
</dbReference>
<evidence type="ECO:0000313" key="1">
    <source>
        <dbReference type="EMBL" id="KAK1922111.1"/>
    </source>
</evidence>
<dbReference type="Pfam" id="PF09784">
    <property type="entry name" value="L31"/>
    <property type="match status" value="1"/>
</dbReference>
<protein>
    <submittedName>
        <fullName evidence="1">Mitochondrial ribosomal protein L31</fullName>
    </submittedName>
</protein>
<keyword evidence="2" id="KW-1185">Reference proteome</keyword>
<dbReference type="AlphaFoldDB" id="A0AAD9CUD2"/>
<sequence>MFGAFRPTLIKHFHASSSLGFAPTGVASGGLLHKRPATLNSSRKANLRRRMHMVDDVIAAVAASGLRCKAIDEAVALPTTDEMAPRDKYTTFSRKHKGYRKGVHLVPKWTRLSFRTNPKGF</sequence>
<dbReference type="PANTHER" id="PTHR28271">
    <property type="entry name" value="54S RIBOSOMAL PROTEIN L31, MITOCHONDRIAL"/>
    <property type="match status" value="1"/>
</dbReference>
<name>A0AAD9CUD2_PAPLA</name>
<dbReference type="InterPro" id="IPR016340">
    <property type="entry name" value="Ribosomal_mL60"/>
</dbReference>
<gene>
    <name evidence="1" type="ORF">DB88DRAFT_497184</name>
</gene>
<dbReference type="EMBL" id="JAODAN010000009">
    <property type="protein sequence ID" value="KAK1922111.1"/>
    <property type="molecule type" value="Genomic_DNA"/>
</dbReference>